<dbReference type="Pfam" id="PF12651">
    <property type="entry name" value="RHH_3"/>
    <property type="match status" value="1"/>
</dbReference>
<evidence type="ECO:0000259" key="1">
    <source>
        <dbReference type="Pfam" id="PF12651"/>
    </source>
</evidence>
<proteinExistence type="predicted"/>
<keyword evidence="3" id="KW-1185">Reference proteome</keyword>
<dbReference type="EMBL" id="CP000246">
    <property type="protein sequence ID" value="ABG83304.1"/>
    <property type="molecule type" value="Genomic_DNA"/>
</dbReference>
<dbReference type="Proteomes" id="UP000001823">
    <property type="component" value="Chromosome"/>
</dbReference>
<dbReference type="HOGENOM" id="CLU_205076_0_1_9"/>
<dbReference type="RefSeq" id="WP_011590075.1">
    <property type="nucleotide sequence ID" value="NC_008261.1"/>
</dbReference>
<sequence>MGNLVNRGRLATSIDKDLLRKLNLLKEQTRIDRSKLLDEAIELLLERHNFKEN</sequence>
<dbReference type="PaxDb" id="195103-CPF_0137"/>
<name>A0A0H2YS67_CLOP1</name>
<protein>
    <recommendedName>
        <fullName evidence="1">Predicted DNA-binding protein ribbon-helix-helix domain-containing protein</fullName>
    </recommendedName>
</protein>
<dbReference type="AlphaFoldDB" id="A0A0H2YS67"/>
<dbReference type="InterPro" id="IPR038733">
    <property type="entry name" value="Predicted_DNA_bind_prot_RHH"/>
</dbReference>
<gene>
    <name evidence="2" type="ordered locus">CPF_0137</name>
</gene>
<organism evidence="2 3">
    <name type="scientific">Clostridium perfringens (strain ATCC 13124 / DSM 756 / JCM 1290 / NCIMB 6125 / NCTC 8237 / Type A)</name>
    <dbReference type="NCBI Taxonomy" id="195103"/>
    <lineage>
        <taxon>Bacteria</taxon>
        <taxon>Bacillati</taxon>
        <taxon>Bacillota</taxon>
        <taxon>Clostridia</taxon>
        <taxon>Eubacteriales</taxon>
        <taxon>Clostridiaceae</taxon>
        <taxon>Clostridium</taxon>
    </lineage>
</organism>
<dbReference type="KEGG" id="cpf:CPF_0137"/>
<accession>A0A0H2YS67</accession>
<evidence type="ECO:0000313" key="2">
    <source>
        <dbReference type="EMBL" id="ABG83304.1"/>
    </source>
</evidence>
<feature type="domain" description="Predicted DNA-binding protein ribbon-helix-helix" evidence="1">
    <location>
        <begin position="6"/>
        <end position="49"/>
    </location>
</feature>
<evidence type="ECO:0000313" key="3">
    <source>
        <dbReference type="Proteomes" id="UP000001823"/>
    </source>
</evidence>
<reference evidence="2 3" key="1">
    <citation type="journal article" date="2006" name="Genome Res.">
        <title>Skewed genomic variability in strains of the toxigenic bacterial pathogen, Clostridium perfringens.</title>
        <authorList>
            <person name="Myers G.S."/>
            <person name="Rasko D.A."/>
            <person name="Cheung J.K."/>
            <person name="Ravel J."/>
            <person name="Seshadri R."/>
            <person name="Deboy R.T."/>
            <person name="Ren Q."/>
            <person name="Varga J."/>
            <person name="Awad M.M."/>
            <person name="Brinkac L.M."/>
            <person name="Daugherty S.C."/>
            <person name="Haft D.H."/>
            <person name="Dodson R.J."/>
            <person name="Madupu R."/>
            <person name="Nelson W.C."/>
            <person name="Rosovitz M.J."/>
            <person name="Sullivan S.A."/>
            <person name="Khouri H."/>
            <person name="Dimitrov G.I."/>
            <person name="Watkins K.L."/>
            <person name="Mulligan S."/>
            <person name="Benton J."/>
            <person name="Radune D."/>
            <person name="Fisher D.J."/>
            <person name="Atkins H.S."/>
            <person name="Hiscox T."/>
            <person name="Jost B.H."/>
            <person name="Billington S.J."/>
            <person name="Songer J.G."/>
            <person name="McClane B.A."/>
            <person name="Titball R.W."/>
            <person name="Rood J.I."/>
            <person name="Melville S.B."/>
            <person name="Paulsen I.T."/>
        </authorList>
    </citation>
    <scope>NUCLEOTIDE SEQUENCE [LARGE SCALE GENOMIC DNA]</scope>
    <source>
        <strain evidence="3">ATCC 13124 / DSM 756 / JCM 1290 / NCIMB 6125 / NCTC 8237 / S 107 / Type A</strain>
    </source>
</reference>